<sequence>PLTTMLEIGVGNQLCEMLGFNTSNNININLDNLDKEDESIYNFGSQEIQSWGHITCDGTVANLESICILYIALRATRNLKFYPLSFRLAIEEGQLSFIGKNFTIELANGSVKLFKDCTTWELLNLKPSTLLNIPERLYQKYGITSQFLQASLNEYTIQTVGKDYLEQKF</sequence>
<feature type="non-terminal residue" evidence="1">
    <location>
        <position position="1"/>
    </location>
</feature>
<gene>
    <name evidence="1" type="ORF">DHETER_LOCUS15470</name>
</gene>
<proteinExistence type="predicted"/>
<organism evidence="1 2">
    <name type="scientific">Dentiscutata heterogama</name>
    <dbReference type="NCBI Taxonomy" id="1316150"/>
    <lineage>
        <taxon>Eukaryota</taxon>
        <taxon>Fungi</taxon>
        <taxon>Fungi incertae sedis</taxon>
        <taxon>Mucoromycota</taxon>
        <taxon>Glomeromycotina</taxon>
        <taxon>Glomeromycetes</taxon>
        <taxon>Diversisporales</taxon>
        <taxon>Gigasporaceae</taxon>
        <taxon>Dentiscutata</taxon>
    </lineage>
</organism>
<evidence type="ECO:0000313" key="1">
    <source>
        <dbReference type="EMBL" id="CAG8764287.1"/>
    </source>
</evidence>
<name>A0ACA9QUK4_9GLOM</name>
<evidence type="ECO:0000313" key="2">
    <source>
        <dbReference type="Proteomes" id="UP000789702"/>
    </source>
</evidence>
<accession>A0ACA9QUK4</accession>
<reference evidence="1" key="1">
    <citation type="submission" date="2021-06" db="EMBL/GenBank/DDBJ databases">
        <authorList>
            <person name="Kallberg Y."/>
            <person name="Tangrot J."/>
            <person name="Rosling A."/>
        </authorList>
    </citation>
    <scope>NUCLEOTIDE SEQUENCE</scope>
    <source>
        <strain evidence="1">IL203A</strain>
    </source>
</reference>
<feature type="non-terminal residue" evidence="1">
    <location>
        <position position="169"/>
    </location>
</feature>
<comment type="caution">
    <text evidence="1">The sequence shown here is derived from an EMBL/GenBank/DDBJ whole genome shotgun (WGS) entry which is preliminary data.</text>
</comment>
<keyword evidence="2" id="KW-1185">Reference proteome</keyword>
<dbReference type="EMBL" id="CAJVPU010052966">
    <property type="protein sequence ID" value="CAG8764287.1"/>
    <property type="molecule type" value="Genomic_DNA"/>
</dbReference>
<dbReference type="Proteomes" id="UP000789702">
    <property type="component" value="Unassembled WGS sequence"/>
</dbReference>
<protein>
    <submittedName>
        <fullName evidence="1">13575_t:CDS:1</fullName>
    </submittedName>
</protein>